<evidence type="ECO:0000256" key="6">
    <source>
        <dbReference type="SAM" id="MobiDB-lite"/>
    </source>
</evidence>
<dbReference type="Pfam" id="PF15371">
    <property type="entry name" value="DUF4599"/>
    <property type="match status" value="1"/>
</dbReference>
<protein>
    <recommendedName>
        <fullName evidence="12">SPATA31 subfamily D member 1</fullName>
    </recommendedName>
</protein>
<feature type="region of interest" description="Disordered" evidence="6">
    <location>
        <begin position="846"/>
        <end position="866"/>
    </location>
</feature>
<dbReference type="Ensembl" id="ENSOCUT00000011174.3">
    <property type="protein sequence ID" value="ENSOCUP00000009612.3"/>
    <property type="gene ID" value="ENSOCUG00000011174.3"/>
</dbReference>
<dbReference type="InterPro" id="IPR027970">
    <property type="entry name" value="SPATA31-like"/>
</dbReference>
<feature type="compositionally biased region" description="Polar residues" evidence="6">
    <location>
        <begin position="1494"/>
        <end position="1503"/>
    </location>
</feature>
<reference evidence="10" key="3">
    <citation type="submission" date="2025-09" db="UniProtKB">
        <authorList>
            <consortium name="Ensembl"/>
        </authorList>
    </citation>
    <scope>IDENTIFICATION</scope>
    <source>
        <strain evidence="10">Thorbecke</strain>
    </source>
</reference>
<comment type="subcellular location">
    <subcellularLocation>
        <location evidence="1">Membrane</location>
        <topology evidence="1">Single-pass membrane protein</topology>
    </subcellularLocation>
</comment>
<evidence type="ECO:0000256" key="4">
    <source>
        <dbReference type="ARBA" id="ARBA00023136"/>
    </source>
</evidence>
<dbReference type="PANTHER" id="PTHR21859:SF12">
    <property type="entry name" value="SPERMATOGENESIS-ASSOCIATED PROTEIN 31D1"/>
    <property type="match status" value="1"/>
</dbReference>
<name>G1T0S5_RABIT</name>
<feature type="domain" description="SPATA31" evidence="8">
    <location>
        <begin position="576"/>
        <end position="931"/>
    </location>
</feature>
<feature type="region of interest" description="Disordered" evidence="6">
    <location>
        <begin position="53"/>
        <end position="81"/>
    </location>
</feature>
<sequence length="1690" mass="185624">MEKVLWLLKSHAEPWLSFCSVYLDTVPSCIFLIVVGLLLLYLCHLRLPTKDRGGATRRRKGGTFRGWRPHRREAEERRKREKERRKLSYILKSSLGHHHGSTPFRHMLCPDLSCEVCNRTTAEIQQLLLQGSLQDAASLECFSPSSDSMIESSVSLSSNLSAIALGDPVLSLVPESSPPPCSAVSSNEATSFEDLISPSKLGDFLPPEPTLHPDFSFPEGYFPLQPLGIPSSPPPHSSGTVTQGDSLSGPSTHVPKNKDTHSPNLAALEIWHQAHTKDLSTPNLAQGDAKQSILALHSPKESTGVDSAANILGTGNLLFISPDALALLERQVKKRGDSLIHSKQKNKTGSFPKQARPDFLLQSSGKMLQSIPDKNDSAIPLPFWSRKDKPQELHMHRQPPYPKTFEDHLQEKRIQLSWDHPALQHNFLCPAGLVSDGCSSTFIIFSSVYDTSTAQGSSALPAPQAQESTALPTIQAQESTALPTIQAQESTALPTIQAQESTALPAPQAQESTALPAPQAQESTALPVPQAQESSALPTIQAQESTALPVPQAQEPPALPVPQAQESSALPVPQAQESSALPVPQALEPPALPAPQAQKFLVFPAPQAQRYLVFPAPQAQESPAFPKPQPLLEPEIQTQLLSQAVPQPQSQLLREDQPQSFLPILLPLPPPQKNTCGVHFLGLQNEAESLTPSEIQYLEHHLLKKKHENLWGIPSVVLMSQGAFCPPAPNLALASQRFKAHVPISILPGDFRLSSEVQEKLEHHLQNRIMQNQCGLPRRVCESLSRVNIRSDISRTPKSKSHRGPSGAYLFKDHSIRYAKDLRLSQPGSFSKKTLEMLPLGNDVRKSQGHFRDSGSRSHLMSDSERCSGEGLWYDSEEDPAGHLMCLSGDNSRASGISRNQKKLTNALEAHFNKKVVEIHESHIPRTVYNSLYSTRQPWPLPEKSCSQVDSKDLAPVASVDSNINTSCELSFLGSSQQKMLEDHIQNYLERIMWGLPEKVLETIEFFKMKEEPSQSVCPPNLPSSTSFIPMANSQVGVSRPVRGSSMFLHGDKVRRKTSVPSRDHHFRVTSPVCKPYRRGSLALHGDKVRTRISFPCLERQPPASSPVCRPSGGGARVFHGDNVRARISFPCLEQQSPASSPVCKPCGGSPIALHGDNVRARISFPCLEQQSPASSPVCRPCGGSPIALHEDKVRTRISVPSLDQHFPSTSPVPQGTLRQTPCDSPHGRIDNIQRFKDCRQPCVDNITDKARQKQAALGNRCSPVVFTREDRAGSKPSCKQWNSRKRIKRLQGKKMNLEHFPMRKKSRGILISRELCVLPSPCSYILASNKSEISPMTGVTSGKVGATLPTEHSPPISESLDPKLSLLCDLESREHRQACSHPTDPSVASEDLKSKPVLTHARGICTWHTAPSQVLHVHVDDAAIHREQMQEPCVPVCALWKDQDKNLTPGSKTVSLPEPQTEELGGGDAGPGSSQPRRRIHGAPDGTLKANLGSKSSPTLSVEGQPPTESHFRKQIKHFLQWIWPSRKREEPESFLGKGSTLSSVQRMGLAKNLAAFTWNSEPQQVKTASGNVPGEKLGLDPRTGKTNHQEPLSTQVKFGKTQHQAKLQTRVVPVQGHQSNQRTTSCKGTSIKSCSQEAAFAGQSYPARNAHRKHRESQKSVPVKDQPWYQRPPLAVSQRKPVPRPSPT</sequence>
<organism evidence="10 11">
    <name type="scientific">Oryctolagus cuniculus</name>
    <name type="common">Rabbit</name>
    <dbReference type="NCBI Taxonomy" id="9986"/>
    <lineage>
        <taxon>Eukaryota</taxon>
        <taxon>Metazoa</taxon>
        <taxon>Chordata</taxon>
        <taxon>Craniata</taxon>
        <taxon>Vertebrata</taxon>
        <taxon>Euteleostomi</taxon>
        <taxon>Mammalia</taxon>
        <taxon>Eutheria</taxon>
        <taxon>Euarchontoglires</taxon>
        <taxon>Glires</taxon>
        <taxon>Lagomorpha</taxon>
        <taxon>Leporidae</taxon>
        <taxon>Oryctolagus</taxon>
    </lineage>
</organism>
<dbReference type="InParanoid" id="G1T0S5"/>
<dbReference type="EMBL" id="AAGW02058225">
    <property type="status" value="NOT_ANNOTATED_CDS"/>
    <property type="molecule type" value="Genomic_DNA"/>
</dbReference>
<evidence type="ECO:0000256" key="3">
    <source>
        <dbReference type="ARBA" id="ARBA00022989"/>
    </source>
</evidence>
<evidence type="ECO:0000256" key="5">
    <source>
        <dbReference type="ARBA" id="ARBA00035009"/>
    </source>
</evidence>
<dbReference type="Bgee" id="ENSOCUG00000011174">
    <property type="expression patterns" value="Expressed in testis"/>
</dbReference>
<dbReference type="GeneTree" id="ENSGT00950000183043"/>
<dbReference type="Pfam" id="PF14650">
    <property type="entry name" value="FAM75"/>
    <property type="match status" value="2"/>
</dbReference>
<dbReference type="STRING" id="9986.ENSOCUP00000009612"/>
<keyword evidence="3 7" id="KW-1133">Transmembrane helix</keyword>
<keyword evidence="4 7" id="KW-0472">Membrane</keyword>
<dbReference type="Proteomes" id="UP000001811">
    <property type="component" value="Chromosome 1"/>
</dbReference>
<evidence type="ECO:0008006" key="12">
    <source>
        <dbReference type="Google" id="ProtNLM"/>
    </source>
</evidence>
<evidence type="ECO:0000259" key="8">
    <source>
        <dbReference type="Pfam" id="PF14650"/>
    </source>
</evidence>
<feature type="transmembrane region" description="Helical" evidence="7">
    <location>
        <begin position="21"/>
        <end position="42"/>
    </location>
</feature>
<dbReference type="eggNOG" id="ENOG502SH7F">
    <property type="taxonomic scope" value="Eukaryota"/>
</dbReference>
<reference evidence="10" key="2">
    <citation type="submission" date="2025-08" db="UniProtKB">
        <authorList>
            <consortium name="Ensembl"/>
        </authorList>
    </citation>
    <scope>IDENTIFICATION</scope>
    <source>
        <strain evidence="10">Thorbecke</strain>
    </source>
</reference>
<feature type="compositionally biased region" description="Basic residues" evidence="6">
    <location>
        <begin position="55"/>
        <end position="71"/>
    </location>
</feature>
<feature type="domain" description="SPATA31-like" evidence="9">
    <location>
        <begin position="55"/>
        <end position="147"/>
    </location>
</feature>
<evidence type="ECO:0000256" key="2">
    <source>
        <dbReference type="ARBA" id="ARBA00022692"/>
    </source>
</evidence>
<dbReference type="InterPro" id="IPR039509">
    <property type="entry name" value="SPATA31"/>
</dbReference>
<reference evidence="10 11" key="1">
    <citation type="journal article" date="2011" name="Nature">
        <title>A high-resolution map of human evolutionary constraint using 29 mammals.</title>
        <authorList>
            <person name="Lindblad-Toh K."/>
            <person name="Garber M."/>
            <person name="Zuk O."/>
            <person name="Lin M.F."/>
            <person name="Parker B.J."/>
            <person name="Washietl S."/>
            <person name="Kheradpour P."/>
            <person name="Ernst J."/>
            <person name="Jordan G."/>
            <person name="Mauceli E."/>
            <person name="Ward L.D."/>
            <person name="Lowe C.B."/>
            <person name="Holloway A.K."/>
            <person name="Clamp M."/>
            <person name="Gnerre S."/>
            <person name="Alfoldi J."/>
            <person name="Beal K."/>
            <person name="Chang J."/>
            <person name="Clawson H."/>
            <person name="Cuff J."/>
            <person name="Di Palma F."/>
            <person name="Fitzgerald S."/>
            <person name="Flicek P."/>
            <person name="Guttman M."/>
            <person name="Hubisz M.J."/>
            <person name="Jaffe D.B."/>
            <person name="Jungreis I."/>
            <person name="Kent W.J."/>
            <person name="Kostka D."/>
            <person name="Lara M."/>
            <person name="Martins A.L."/>
            <person name="Massingham T."/>
            <person name="Moltke I."/>
            <person name="Raney B.J."/>
            <person name="Rasmussen M.D."/>
            <person name="Robinson J."/>
            <person name="Stark A."/>
            <person name="Vilella A.J."/>
            <person name="Wen J."/>
            <person name="Xie X."/>
            <person name="Zody M.C."/>
            <person name="Baldwin J."/>
            <person name="Bloom T."/>
            <person name="Chin C.W."/>
            <person name="Heiman D."/>
            <person name="Nicol R."/>
            <person name="Nusbaum C."/>
            <person name="Young S."/>
            <person name="Wilkinson J."/>
            <person name="Worley K.C."/>
            <person name="Kovar C.L."/>
            <person name="Muzny D.M."/>
            <person name="Gibbs R.A."/>
            <person name="Cree A."/>
            <person name="Dihn H.H."/>
            <person name="Fowler G."/>
            <person name="Jhangiani S."/>
            <person name="Joshi V."/>
            <person name="Lee S."/>
            <person name="Lewis L.R."/>
            <person name="Nazareth L.V."/>
            <person name="Okwuonu G."/>
            <person name="Santibanez J."/>
            <person name="Warren W.C."/>
            <person name="Mardis E.R."/>
            <person name="Weinstock G.M."/>
            <person name="Wilson R.K."/>
            <person name="Delehaunty K."/>
            <person name="Dooling D."/>
            <person name="Fronik C."/>
            <person name="Fulton L."/>
            <person name="Fulton B."/>
            <person name="Graves T."/>
            <person name="Minx P."/>
            <person name="Sodergren E."/>
            <person name="Birney E."/>
            <person name="Margulies E.H."/>
            <person name="Herrero J."/>
            <person name="Green E.D."/>
            <person name="Haussler D."/>
            <person name="Siepel A."/>
            <person name="Goldman N."/>
            <person name="Pollard K.S."/>
            <person name="Pedersen J.S."/>
            <person name="Lander E.S."/>
            <person name="Kellis M."/>
        </authorList>
    </citation>
    <scope>NUCLEOTIDE SEQUENCE [LARGE SCALE GENOMIC DNA]</scope>
    <source>
        <strain evidence="10 11">Thorbecke inbred</strain>
    </source>
</reference>
<evidence type="ECO:0000259" key="9">
    <source>
        <dbReference type="Pfam" id="PF15371"/>
    </source>
</evidence>
<evidence type="ECO:0000313" key="11">
    <source>
        <dbReference type="Proteomes" id="UP000001811"/>
    </source>
</evidence>
<evidence type="ECO:0000313" key="10">
    <source>
        <dbReference type="Ensembl" id="ENSOCUP00000009612.3"/>
    </source>
</evidence>
<evidence type="ECO:0000256" key="1">
    <source>
        <dbReference type="ARBA" id="ARBA00004167"/>
    </source>
</evidence>
<feature type="region of interest" description="Disordered" evidence="6">
    <location>
        <begin position="501"/>
        <end position="580"/>
    </location>
</feature>
<feature type="region of interest" description="Disordered" evidence="6">
    <location>
        <begin position="223"/>
        <end position="261"/>
    </location>
</feature>
<feature type="domain" description="SPATA31" evidence="8">
    <location>
        <begin position="398"/>
        <end position="506"/>
    </location>
</feature>
<evidence type="ECO:0000256" key="7">
    <source>
        <dbReference type="SAM" id="Phobius"/>
    </source>
</evidence>
<dbReference type="PANTHER" id="PTHR21859">
    <property type="entry name" value="ACROSOME-SPECIFIC PROTEIN"/>
    <property type="match status" value="1"/>
</dbReference>
<feature type="compositionally biased region" description="Polar residues" evidence="6">
    <location>
        <begin position="531"/>
        <end position="546"/>
    </location>
</feature>
<keyword evidence="11" id="KW-1185">Reference proteome</keyword>
<comment type="similarity">
    <text evidence="5">Belongs to the SPATA31 family.</text>
</comment>
<dbReference type="GO" id="GO:0016020">
    <property type="term" value="C:membrane"/>
    <property type="evidence" value="ECO:0007669"/>
    <property type="project" value="UniProtKB-SubCell"/>
</dbReference>
<feature type="region of interest" description="Disordered" evidence="6">
    <location>
        <begin position="1647"/>
        <end position="1690"/>
    </location>
</feature>
<dbReference type="FunCoup" id="G1T0S5">
    <property type="interactions" value="3"/>
</dbReference>
<keyword evidence="2 7" id="KW-0812">Transmembrane</keyword>
<dbReference type="HOGENOM" id="CLU_007854_1_0_1"/>
<feature type="region of interest" description="Disordered" evidence="6">
    <location>
        <begin position="1449"/>
        <end position="1511"/>
    </location>
</feature>
<proteinExistence type="inferred from homology"/>
<accession>G1T0S5</accession>
<feature type="compositionally biased region" description="Polar residues" evidence="6">
    <location>
        <begin position="239"/>
        <end position="251"/>
    </location>
</feature>